<name>A0A096LQP7_POEFO</name>
<dbReference type="GO" id="GO:0001889">
    <property type="term" value="P:liver development"/>
    <property type="evidence" value="ECO:0007669"/>
    <property type="project" value="Ensembl"/>
</dbReference>
<dbReference type="GO" id="GO:0072045">
    <property type="term" value="P:convergent extension involved in nephron morphogenesis"/>
    <property type="evidence" value="ECO:0007669"/>
    <property type="project" value="Ensembl"/>
</dbReference>
<dbReference type="GO" id="GO:0060975">
    <property type="term" value="P:cardioblast migration to the midline involved in heart field formation"/>
    <property type="evidence" value="ECO:0007669"/>
    <property type="project" value="Ensembl"/>
</dbReference>
<dbReference type="Ensembl" id="ENSPFOT00000028064.1">
    <property type="protein sequence ID" value="ENSPFOP00000021488.1"/>
    <property type="gene ID" value="ENSPFOG00000000904.2"/>
</dbReference>
<dbReference type="GO" id="GO:0090008">
    <property type="term" value="P:hypoblast development"/>
    <property type="evidence" value="ECO:0007669"/>
    <property type="project" value="Ensembl"/>
</dbReference>
<dbReference type="GO" id="GO:0001707">
    <property type="term" value="P:mesoderm formation"/>
    <property type="evidence" value="ECO:0007669"/>
    <property type="project" value="Ensembl"/>
</dbReference>
<evidence type="ECO:0000256" key="4">
    <source>
        <dbReference type="ARBA" id="ARBA00023180"/>
    </source>
</evidence>
<dbReference type="GO" id="GO:0009953">
    <property type="term" value="P:dorsal/ventral pattern formation"/>
    <property type="evidence" value="ECO:0007669"/>
    <property type="project" value="Ensembl"/>
</dbReference>
<dbReference type="GO" id="GO:0021537">
    <property type="term" value="P:telencephalon development"/>
    <property type="evidence" value="ECO:0007669"/>
    <property type="project" value="Ensembl"/>
</dbReference>
<evidence type="ECO:0000259" key="7">
    <source>
        <dbReference type="PROSITE" id="PS50026"/>
    </source>
</evidence>
<evidence type="ECO:0000256" key="1">
    <source>
        <dbReference type="ARBA" id="ARBA00007384"/>
    </source>
</evidence>
<dbReference type="Pfam" id="PF09443">
    <property type="entry name" value="CFC"/>
    <property type="match status" value="1"/>
</dbReference>
<dbReference type="AlphaFoldDB" id="A0A096LQP7"/>
<dbReference type="GO" id="GO:0007165">
    <property type="term" value="P:signal transduction"/>
    <property type="evidence" value="ECO:0007669"/>
    <property type="project" value="UniProtKB-ARBA"/>
</dbReference>
<dbReference type="GO" id="GO:0021999">
    <property type="term" value="P:neural plate anterior/posterior regionalization"/>
    <property type="evidence" value="ECO:0007669"/>
    <property type="project" value="Ensembl"/>
</dbReference>
<dbReference type="FunFam" id="2.10.25.10:FF:000421">
    <property type="entry name" value="Teratocarcinoma-derived growth factor"/>
    <property type="match status" value="1"/>
</dbReference>
<dbReference type="EMBL" id="AYCK01025601">
    <property type="status" value="NOT_ANNOTATED_CDS"/>
    <property type="molecule type" value="Genomic_DNA"/>
</dbReference>
<evidence type="ECO:0000256" key="2">
    <source>
        <dbReference type="ARBA" id="ARBA00022536"/>
    </source>
</evidence>
<evidence type="ECO:0000313" key="9">
    <source>
        <dbReference type="Proteomes" id="UP000028760"/>
    </source>
</evidence>
<keyword evidence="3 5" id="KW-1015">Disulfide bond</keyword>
<dbReference type="GO" id="GO:0048339">
    <property type="term" value="P:paraxial mesoderm development"/>
    <property type="evidence" value="ECO:0007669"/>
    <property type="project" value="Ensembl"/>
</dbReference>
<dbReference type="STRING" id="48698.ENSPFOP00000021488"/>
<dbReference type="GO" id="GO:0035775">
    <property type="term" value="P:pronephric glomerulus morphogenesis"/>
    <property type="evidence" value="ECO:0007669"/>
    <property type="project" value="Ensembl"/>
</dbReference>
<dbReference type="GO" id="GO:0048382">
    <property type="term" value="P:mesendoderm development"/>
    <property type="evidence" value="ECO:0007669"/>
    <property type="project" value="Ensembl"/>
</dbReference>
<comment type="caution">
    <text evidence="5">Lacks conserved residue(s) required for the propagation of feature annotation.</text>
</comment>
<dbReference type="CDD" id="cd00054">
    <property type="entry name" value="EGF_CA"/>
    <property type="match status" value="1"/>
</dbReference>
<evidence type="ECO:0000313" key="8">
    <source>
        <dbReference type="Ensembl" id="ENSPFOP00000021488.1"/>
    </source>
</evidence>
<dbReference type="GO" id="GO:0001706">
    <property type="term" value="P:endoderm formation"/>
    <property type="evidence" value="ECO:0007669"/>
    <property type="project" value="Ensembl"/>
</dbReference>
<dbReference type="eggNOG" id="KOG1217">
    <property type="taxonomic scope" value="Eukaryota"/>
</dbReference>
<evidence type="ECO:0000256" key="5">
    <source>
        <dbReference type="PROSITE-ProRule" id="PRU00076"/>
    </source>
</evidence>
<keyword evidence="2 5" id="KW-0245">EGF-like domain</keyword>
<dbReference type="GO" id="GO:0021854">
    <property type="term" value="P:hypothalamus development"/>
    <property type="evidence" value="ECO:0007669"/>
    <property type="project" value="Ensembl"/>
</dbReference>
<dbReference type="InterPro" id="IPR019011">
    <property type="entry name" value="Cryptic/Cripto_CFC-dom"/>
</dbReference>
<dbReference type="GO" id="GO:0008354">
    <property type="term" value="P:germ cell migration"/>
    <property type="evidence" value="ECO:0007669"/>
    <property type="project" value="Ensembl"/>
</dbReference>
<keyword evidence="4" id="KW-0325">Glycoprotein</keyword>
<dbReference type="GO" id="GO:0030325">
    <property type="term" value="P:adrenal gland development"/>
    <property type="evidence" value="ECO:0007669"/>
    <property type="project" value="Ensembl"/>
</dbReference>
<dbReference type="GO" id="GO:0031018">
    <property type="term" value="P:endocrine pancreas development"/>
    <property type="evidence" value="ECO:0007669"/>
    <property type="project" value="Ensembl"/>
</dbReference>
<dbReference type="Proteomes" id="UP000028760">
    <property type="component" value="Unassembled WGS sequence"/>
</dbReference>
<dbReference type="Gene3D" id="2.10.25.10">
    <property type="entry name" value="Laminin"/>
    <property type="match status" value="1"/>
</dbReference>
<dbReference type="PROSITE" id="PS00022">
    <property type="entry name" value="EGF_1"/>
    <property type="match status" value="1"/>
</dbReference>
<dbReference type="GO" id="GO:0048570">
    <property type="term" value="P:notochord morphogenesis"/>
    <property type="evidence" value="ECO:0007669"/>
    <property type="project" value="Ensembl"/>
</dbReference>
<feature type="disulfide bond" evidence="5">
    <location>
        <begin position="175"/>
        <end position="184"/>
    </location>
</feature>
<dbReference type="PROSITE" id="PS50026">
    <property type="entry name" value="EGF_3"/>
    <property type="match status" value="1"/>
</dbReference>
<dbReference type="GO" id="GO:0046619">
    <property type="term" value="P:lens placode formation involved in camera-type eye formation"/>
    <property type="evidence" value="ECO:0007669"/>
    <property type="project" value="Ensembl"/>
</dbReference>
<dbReference type="GO" id="GO:0060027">
    <property type="term" value="P:convergent extension involved in gastrulation"/>
    <property type="evidence" value="ECO:0007669"/>
    <property type="project" value="Ensembl"/>
</dbReference>
<dbReference type="GO" id="GO:0007368">
    <property type="term" value="P:determination of left/right symmetry"/>
    <property type="evidence" value="ECO:0007669"/>
    <property type="project" value="Ensembl"/>
</dbReference>
<dbReference type="GO" id="GO:0048854">
    <property type="term" value="P:brain morphogenesis"/>
    <property type="evidence" value="ECO:0007669"/>
    <property type="project" value="Ensembl"/>
</dbReference>
<feature type="region of interest" description="Disordered" evidence="6">
    <location>
        <begin position="95"/>
        <end position="115"/>
    </location>
</feature>
<reference evidence="9" key="1">
    <citation type="submission" date="2013-10" db="EMBL/GenBank/DDBJ databases">
        <authorList>
            <person name="Schartl M."/>
            <person name="Warren W."/>
        </authorList>
    </citation>
    <scope>NUCLEOTIDE SEQUENCE [LARGE SCALE GENOMIC DNA]</scope>
    <source>
        <strain evidence="9">female</strain>
    </source>
</reference>
<dbReference type="SUPFAM" id="SSF57196">
    <property type="entry name" value="EGF/Laminin"/>
    <property type="match status" value="2"/>
</dbReference>
<dbReference type="GO" id="GO:0048565">
    <property type="term" value="P:digestive tract development"/>
    <property type="evidence" value="ECO:0007669"/>
    <property type="project" value="Ensembl"/>
</dbReference>
<proteinExistence type="inferred from homology"/>
<protein>
    <submittedName>
        <fullName evidence="8">Teratocarcinoma-derived growth factor 1</fullName>
    </submittedName>
</protein>
<sequence length="263" mass="29051">ATSPSLAPVAAGFSSFAHQSDVIEGLCSETDIRKARNQQCGCQGLNFTDFTLNQKHFVHKISRLLRVFIFYLDVQIFTQICRFFLSGSEGVLHSSSSTAAPSPSSPAPPPAAQSSQSSQEFLSQFTQVNSPNSGDRKHRDASAVLPFIGLTSSADQSRSCCKNGGTCILGSFCACPPFFTGRSCEYDTRIRRCDVVPHGEWVQKGCSYCRCFYGVLHCFPHVFHEDCDDSDQEVRWYHSSAVRLTPLSRFLSLLLLLPVLLIF</sequence>
<evidence type="ECO:0000256" key="3">
    <source>
        <dbReference type="ARBA" id="ARBA00023157"/>
    </source>
</evidence>
<dbReference type="GO" id="GO:0021501">
    <property type="term" value="P:prechordal plate formation"/>
    <property type="evidence" value="ECO:0007669"/>
    <property type="project" value="Ensembl"/>
</dbReference>
<dbReference type="InterPro" id="IPR000742">
    <property type="entry name" value="EGF"/>
</dbReference>
<dbReference type="GO" id="GO:0001843">
    <property type="term" value="P:neural tube closure"/>
    <property type="evidence" value="ECO:0007669"/>
    <property type="project" value="Ensembl"/>
</dbReference>
<dbReference type="GO" id="GO:0060037">
    <property type="term" value="P:pharyngeal system development"/>
    <property type="evidence" value="ECO:0007669"/>
    <property type="project" value="Ensembl"/>
</dbReference>
<feature type="domain" description="EGF-like" evidence="7">
    <location>
        <begin position="156"/>
        <end position="185"/>
    </location>
</feature>
<dbReference type="GO" id="GO:0009897">
    <property type="term" value="C:external side of plasma membrane"/>
    <property type="evidence" value="ECO:0007669"/>
    <property type="project" value="Ensembl"/>
</dbReference>
<comment type="similarity">
    <text evidence="1">Belongs to the EGF-CFC (Cripto-1/FRL1/Cryptic) family.</text>
</comment>
<dbReference type="GO" id="GO:0007398">
    <property type="term" value="P:ectoderm development"/>
    <property type="evidence" value="ECO:0007669"/>
    <property type="project" value="Ensembl"/>
</dbReference>
<dbReference type="GO" id="GO:0050930">
    <property type="term" value="P:induction of positive chemotaxis"/>
    <property type="evidence" value="ECO:0007669"/>
    <property type="project" value="Ensembl"/>
</dbReference>
<dbReference type="GO" id="GO:0001756">
    <property type="term" value="P:somitogenesis"/>
    <property type="evidence" value="ECO:0007669"/>
    <property type="project" value="Ensembl"/>
</dbReference>
<organism evidence="8 9">
    <name type="scientific">Poecilia formosa</name>
    <name type="common">Amazon molly</name>
    <name type="synonym">Limia formosa</name>
    <dbReference type="NCBI Taxonomy" id="48698"/>
    <lineage>
        <taxon>Eukaryota</taxon>
        <taxon>Metazoa</taxon>
        <taxon>Chordata</taxon>
        <taxon>Craniata</taxon>
        <taxon>Vertebrata</taxon>
        <taxon>Euteleostomi</taxon>
        <taxon>Actinopterygii</taxon>
        <taxon>Neopterygii</taxon>
        <taxon>Teleostei</taxon>
        <taxon>Neoteleostei</taxon>
        <taxon>Acanthomorphata</taxon>
        <taxon>Ovalentaria</taxon>
        <taxon>Atherinomorphae</taxon>
        <taxon>Cyprinodontiformes</taxon>
        <taxon>Poeciliidae</taxon>
        <taxon>Poeciliinae</taxon>
        <taxon>Poecilia</taxon>
    </lineage>
</organism>
<dbReference type="GO" id="GO:0021508">
    <property type="term" value="P:floor plate formation"/>
    <property type="evidence" value="ECO:0007669"/>
    <property type="project" value="Ensembl"/>
</dbReference>
<accession>A0A096LQP7</accession>
<reference evidence="8" key="3">
    <citation type="submission" date="2025-09" db="UniProtKB">
        <authorList>
            <consortium name="Ensembl"/>
        </authorList>
    </citation>
    <scope>IDENTIFICATION</scope>
</reference>
<keyword evidence="9" id="KW-1185">Reference proteome</keyword>
<evidence type="ECO:0000256" key="6">
    <source>
        <dbReference type="SAM" id="MobiDB-lite"/>
    </source>
</evidence>
<reference evidence="8" key="2">
    <citation type="submission" date="2025-08" db="UniProtKB">
        <authorList>
            <consortium name="Ensembl"/>
        </authorList>
    </citation>
    <scope>IDENTIFICATION</scope>
</reference>
<dbReference type="GeneTree" id="ENSGT00940000166301"/>
<dbReference type="GO" id="GO:0060041">
    <property type="term" value="P:retina development in camera-type eye"/>
    <property type="evidence" value="ECO:0007669"/>
    <property type="project" value="Ensembl"/>
</dbReference>